<name>D2R5I3_PIRSD</name>
<proteinExistence type="predicted"/>
<evidence type="ECO:0000313" key="2">
    <source>
        <dbReference type="Proteomes" id="UP000001887"/>
    </source>
</evidence>
<accession>D2R5I3</accession>
<dbReference type="eggNOG" id="ENOG50331DB">
    <property type="taxonomic scope" value="Bacteria"/>
</dbReference>
<dbReference type="Proteomes" id="UP000001887">
    <property type="component" value="Chromosome"/>
</dbReference>
<dbReference type="KEGG" id="psl:Psta_0756"/>
<dbReference type="OrthoDB" id="269669at2"/>
<evidence type="ECO:0000313" key="1">
    <source>
        <dbReference type="EMBL" id="ADB15442.1"/>
    </source>
</evidence>
<dbReference type="STRING" id="530564.Psta_0756"/>
<dbReference type="EMBL" id="CP001848">
    <property type="protein sequence ID" value="ADB15442.1"/>
    <property type="molecule type" value="Genomic_DNA"/>
</dbReference>
<organism evidence="1 2">
    <name type="scientific">Pirellula staleyi (strain ATCC 27377 / DSM 6068 / ICPB 4128)</name>
    <name type="common">Pirella staleyi</name>
    <dbReference type="NCBI Taxonomy" id="530564"/>
    <lineage>
        <taxon>Bacteria</taxon>
        <taxon>Pseudomonadati</taxon>
        <taxon>Planctomycetota</taxon>
        <taxon>Planctomycetia</taxon>
        <taxon>Pirellulales</taxon>
        <taxon>Pirellulaceae</taxon>
        <taxon>Pirellula</taxon>
    </lineage>
</organism>
<gene>
    <name evidence="1" type="ordered locus">Psta_0756</name>
</gene>
<dbReference type="AlphaFoldDB" id="D2R5I3"/>
<reference evidence="1 2" key="1">
    <citation type="journal article" date="2009" name="Stand. Genomic Sci.">
        <title>Complete genome sequence of Pirellula staleyi type strain (ATCC 27377).</title>
        <authorList>
            <person name="Clum A."/>
            <person name="Tindall B.J."/>
            <person name="Sikorski J."/>
            <person name="Ivanova N."/>
            <person name="Mavrommatis K."/>
            <person name="Lucas S."/>
            <person name="Glavina del Rio T."/>
            <person name="Nolan M."/>
            <person name="Chen F."/>
            <person name="Tice H."/>
            <person name="Pitluck S."/>
            <person name="Cheng J.F."/>
            <person name="Chertkov O."/>
            <person name="Brettin T."/>
            <person name="Han C."/>
            <person name="Detter J.C."/>
            <person name="Kuske C."/>
            <person name="Bruce D."/>
            <person name="Goodwin L."/>
            <person name="Ovchinikova G."/>
            <person name="Pati A."/>
            <person name="Mikhailova N."/>
            <person name="Chen A."/>
            <person name="Palaniappan K."/>
            <person name="Land M."/>
            <person name="Hauser L."/>
            <person name="Chang Y.J."/>
            <person name="Jeffries C.D."/>
            <person name="Chain P."/>
            <person name="Rohde M."/>
            <person name="Goker M."/>
            <person name="Bristow J."/>
            <person name="Eisen J.A."/>
            <person name="Markowitz V."/>
            <person name="Hugenholtz P."/>
            <person name="Kyrpides N.C."/>
            <person name="Klenk H.P."/>
            <person name="Lapidus A."/>
        </authorList>
    </citation>
    <scope>NUCLEOTIDE SEQUENCE [LARGE SCALE GENOMIC DNA]</scope>
    <source>
        <strain evidence="2">ATCC 27377 / DSM 6068 / ICPB 4128</strain>
    </source>
</reference>
<sequence length="132" mass="14912">MDPLLSLCLGGGRKQYASGDELVVEYQIDVVEPSEIQAVEASVLWFTEGKGEEDLGVHFFERRLPADAEESDLRPLRRFKTRLPNSPLSYNGAIFSIRWCVRLRLFLKRGREFVLEQPFTLGSVPAVATPSK</sequence>
<protein>
    <submittedName>
        <fullName evidence="1">Uncharacterized protein</fullName>
    </submittedName>
</protein>
<dbReference type="HOGENOM" id="CLU_1915112_0_0_0"/>
<keyword evidence="2" id="KW-1185">Reference proteome</keyword>